<name>A0A1L2ZNC7_9MICC</name>
<accession>A0A1L2ZNC7</accession>
<evidence type="ECO:0000256" key="1">
    <source>
        <dbReference type="SAM" id="Phobius"/>
    </source>
</evidence>
<dbReference type="KEGG" id="nae:BHE16_07795"/>
<feature type="transmembrane region" description="Helical" evidence="1">
    <location>
        <begin position="141"/>
        <end position="164"/>
    </location>
</feature>
<dbReference type="EMBL" id="CP018135">
    <property type="protein sequence ID" value="APF40925.1"/>
    <property type="molecule type" value="Genomic_DNA"/>
</dbReference>
<dbReference type="AlphaFoldDB" id="A0A1L2ZNC7"/>
<sequence length="328" mass="34999">MSPTSTSTAASTSSRGLAIFTGLVLGQIGTTITLLPHLLSGGLMPLQNLWIREILPEDMPFSMLPLSQYALLELVGILAVAATITGCLAHFVMPARRRSVTLGAWLGVALGLLISIGQSFWEIAKGLGIGAGSSSTAQLYFWGLLAGLVLFAALAALVTMVFASGTPTWSALMWALVAVPATSWILSWTSPSGPFSGPFLMPLIESFTGPLPDPFSGDSTFLNYVYRFLPAIIVGLALAWYGWKPLGRLAIWVVDLALLFFIPVLATATQSAAGMRVLNGNVRDMLDYGSEVFRAQMRLDNPQLWVVGTALLIAVGVGIVRRSRTRSL</sequence>
<organism evidence="2 3">
    <name type="scientific">Neomicrococcus aestuarii</name>
    <dbReference type="NCBI Taxonomy" id="556325"/>
    <lineage>
        <taxon>Bacteria</taxon>
        <taxon>Bacillati</taxon>
        <taxon>Actinomycetota</taxon>
        <taxon>Actinomycetes</taxon>
        <taxon>Micrococcales</taxon>
        <taxon>Micrococcaceae</taxon>
        <taxon>Neomicrococcus</taxon>
    </lineage>
</organism>
<feature type="transmembrane region" description="Helical" evidence="1">
    <location>
        <begin position="17"/>
        <end position="39"/>
    </location>
</feature>
<feature type="transmembrane region" description="Helical" evidence="1">
    <location>
        <begin position="249"/>
        <end position="268"/>
    </location>
</feature>
<evidence type="ECO:0000313" key="3">
    <source>
        <dbReference type="Proteomes" id="UP000183530"/>
    </source>
</evidence>
<dbReference type="OrthoDB" id="5019680at2"/>
<proteinExistence type="predicted"/>
<protein>
    <submittedName>
        <fullName evidence="2">Uncharacterized protein</fullName>
    </submittedName>
</protein>
<gene>
    <name evidence="2" type="ORF">BHE16_07795</name>
</gene>
<evidence type="ECO:0000313" key="2">
    <source>
        <dbReference type="EMBL" id="APF40925.1"/>
    </source>
</evidence>
<feature type="transmembrane region" description="Helical" evidence="1">
    <location>
        <begin position="100"/>
        <end position="121"/>
    </location>
</feature>
<feature type="transmembrane region" description="Helical" evidence="1">
    <location>
        <begin position="69"/>
        <end position="93"/>
    </location>
</feature>
<feature type="transmembrane region" description="Helical" evidence="1">
    <location>
        <begin position="303"/>
        <end position="320"/>
    </location>
</feature>
<reference evidence="2 3" key="1">
    <citation type="submission" date="2016-11" db="EMBL/GenBank/DDBJ databases">
        <title>Genome sequencing of Zhihengliuella aestuarii B18 antagonistic to Plasmodiophora brassicae.</title>
        <authorList>
            <person name="Luo Y."/>
        </authorList>
    </citation>
    <scope>NUCLEOTIDE SEQUENCE [LARGE SCALE GENOMIC DNA]</scope>
    <source>
        <strain evidence="2 3">B18</strain>
    </source>
</reference>
<keyword evidence="1" id="KW-1133">Transmembrane helix</keyword>
<keyword evidence="1" id="KW-0812">Transmembrane</keyword>
<keyword evidence="3" id="KW-1185">Reference proteome</keyword>
<keyword evidence="1" id="KW-0472">Membrane</keyword>
<dbReference type="RefSeq" id="WP_071894402.1">
    <property type="nucleotide sequence ID" value="NZ_CP018135.1"/>
</dbReference>
<feature type="transmembrane region" description="Helical" evidence="1">
    <location>
        <begin position="171"/>
        <end position="190"/>
    </location>
</feature>
<feature type="transmembrane region" description="Helical" evidence="1">
    <location>
        <begin position="224"/>
        <end position="242"/>
    </location>
</feature>
<dbReference type="Proteomes" id="UP000183530">
    <property type="component" value="Chromosome"/>
</dbReference>